<accession>A0A9J6CDW7</accession>
<feature type="chain" id="PRO_5039921441" evidence="1">
    <location>
        <begin position="16"/>
        <end position="274"/>
    </location>
</feature>
<evidence type="ECO:0000256" key="1">
    <source>
        <dbReference type="SAM" id="SignalP"/>
    </source>
</evidence>
<name>A0A9J6CDW7_POLVA</name>
<keyword evidence="3" id="KW-1185">Reference proteome</keyword>
<evidence type="ECO:0000313" key="2">
    <source>
        <dbReference type="EMBL" id="KAG5679963.1"/>
    </source>
</evidence>
<reference evidence="2" key="1">
    <citation type="submission" date="2021-03" db="EMBL/GenBank/DDBJ databases">
        <title>Chromosome level genome of the anhydrobiotic midge Polypedilum vanderplanki.</title>
        <authorList>
            <person name="Yoshida Y."/>
            <person name="Kikawada T."/>
            <person name="Gusev O."/>
        </authorList>
    </citation>
    <scope>NUCLEOTIDE SEQUENCE</scope>
    <source>
        <strain evidence="2">NIAS01</strain>
        <tissue evidence="2">Whole body or cell culture</tissue>
    </source>
</reference>
<feature type="signal peptide" evidence="1">
    <location>
        <begin position="1"/>
        <end position="15"/>
    </location>
</feature>
<proteinExistence type="predicted"/>
<sequence>MKVSIFVIFIVGVFGDCDKSKCRSIPIHYDELGCKPVINSGDCCPKSFDCSNLESRSDDKCYYNGKTYDPDSSIDDDSLKASCIGAAHCTDGGNFIHAHRDCAEFFGPPLPSDCIRQYSRDQCCSIGNVCGNKAKELKTCEFEGKTYKIGERMYSDKNSCYTCYCTSDFDNKLSFDKNPNCVKVNCQLEILDYNKIKNKCVPVYHKDSCCPSNWRCPSTDDAVVAGNNKDTSGPKCKFGKLEFNIDDSLALGDNKCQKCTCSIPPFLSCSFVDC</sequence>
<dbReference type="Proteomes" id="UP001107558">
    <property type="component" value="Chromosome 1"/>
</dbReference>
<organism evidence="2 3">
    <name type="scientific">Polypedilum vanderplanki</name>
    <name type="common">Sleeping chironomid midge</name>
    <dbReference type="NCBI Taxonomy" id="319348"/>
    <lineage>
        <taxon>Eukaryota</taxon>
        <taxon>Metazoa</taxon>
        <taxon>Ecdysozoa</taxon>
        <taxon>Arthropoda</taxon>
        <taxon>Hexapoda</taxon>
        <taxon>Insecta</taxon>
        <taxon>Pterygota</taxon>
        <taxon>Neoptera</taxon>
        <taxon>Endopterygota</taxon>
        <taxon>Diptera</taxon>
        <taxon>Nematocera</taxon>
        <taxon>Chironomoidea</taxon>
        <taxon>Chironomidae</taxon>
        <taxon>Chironominae</taxon>
        <taxon>Polypedilum</taxon>
        <taxon>Polypedilum</taxon>
    </lineage>
</organism>
<dbReference type="OrthoDB" id="365605at2759"/>
<dbReference type="EMBL" id="JADBJN010000001">
    <property type="protein sequence ID" value="KAG5679963.1"/>
    <property type="molecule type" value="Genomic_DNA"/>
</dbReference>
<gene>
    <name evidence="2" type="ORF">PVAND_009498</name>
</gene>
<protein>
    <submittedName>
        <fullName evidence="2">Uncharacterized protein</fullName>
    </submittedName>
</protein>
<keyword evidence="1" id="KW-0732">Signal</keyword>
<dbReference type="AlphaFoldDB" id="A0A9J6CDW7"/>
<comment type="caution">
    <text evidence="2">The sequence shown here is derived from an EMBL/GenBank/DDBJ whole genome shotgun (WGS) entry which is preliminary data.</text>
</comment>
<evidence type="ECO:0000313" key="3">
    <source>
        <dbReference type="Proteomes" id="UP001107558"/>
    </source>
</evidence>